<evidence type="ECO:0000313" key="1">
    <source>
        <dbReference type="Proteomes" id="UP000887579"/>
    </source>
</evidence>
<proteinExistence type="predicted"/>
<accession>A0AC34F0F9</accession>
<evidence type="ECO:0000313" key="2">
    <source>
        <dbReference type="WBParaSite" id="ES5_v2.g10565.t1"/>
    </source>
</evidence>
<sequence>MHNEWCDEDDGMLQSQEDKNGPDDGSFLYYPKSDTQEDKEEEVEKDIDDVDILDGVLEQFQGTFELATSASHKLEDEWIEMLGLERRDLRPSNNTNISFEQTANDNFDLEKRLVDRLIIDGEDEAMKAEENRIEKIVKTIFSERIQLPGGPGNINENSLHRQINSPPSVEIYQNEDIFFPFDQSKYITTESIDAQIALSRSYFIKNTNIKNAKSYGIFEKLFEALKSCNSPVIPLPDEIIQIVETLPNYSYIKCLFAADTVSKFDSFRTSETLSSSLTPFRIARYSEHLSNSVIHEVQSFLSAEKGVSVFLKERITKHFSPESIHTLLAFLKFYEDYRAAASMETDHDFNHDFDFDETATDFYDALSSFDQTLAVEESQVIFTNANSNDTTTATMEIDHVVENNDDSARENNFNATFFENVRHEEAAEESDDSLAEIVGNFEVPKKPATKTSTRPKRTVKKIEFVFDDSHWETAADKRARKKKPIVREELENHFNDDLLFAPRKTFENVTISRRRENSPLSLISLLLRQSPRIPRCQDSSLPDIICNKFLYRLELGQTIPGYADHDKLFMCTRLNEYMRRSFQQNAVLYRGKYSFLPSISTTRQRDNFAFWLKTFRLCSNLSDAAASTINDTETNDSENNCDGLSNDDAIDHDFDAPSSPPPQMQSKNAGQFKDSFMRQYKPYFDEDGDDEEEEFDDFDFESRIDKMAALESFDGKFALKRAIKYILTKPQYDRSTLPDEISGIKAPSPKIAEDLPTSTPLLQKKQSRFEFISEDDEIIASENHQNDMDVNEDVEESDFENDSDETRMKNFEVDGFHTMKSLLYYLPQFCYPDTVRVLSVAYVFCTLCHMANENSLNLIQELVQLDGSTEATSDCRIMNLENAESEGNENDSDEENSSSPLFEISDSAEL</sequence>
<protein>
    <submittedName>
        <fullName evidence="2">Condensin complex subunit 2</fullName>
    </submittedName>
</protein>
<name>A0AC34F0F9_9BILA</name>
<dbReference type="Proteomes" id="UP000887579">
    <property type="component" value="Unplaced"/>
</dbReference>
<organism evidence="1 2">
    <name type="scientific">Panagrolaimus sp. ES5</name>
    <dbReference type="NCBI Taxonomy" id="591445"/>
    <lineage>
        <taxon>Eukaryota</taxon>
        <taxon>Metazoa</taxon>
        <taxon>Ecdysozoa</taxon>
        <taxon>Nematoda</taxon>
        <taxon>Chromadorea</taxon>
        <taxon>Rhabditida</taxon>
        <taxon>Tylenchina</taxon>
        <taxon>Panagrolaimomorpha</taxon>
        <taxon>Panagrolaimoidea</taxon>
        <taxon>Panagrolaimidae</taxon>
        <taxon>Panagrolaimus</taxon>
    </lineage>
</organism>
<reference evidence="2" key="1">
    <citation type="submission" date="2022-11" db="UniProtKB">
        <authorList>
            <consortium name="WormBaseParasite"/>
        </authorList>
    </citation>
    <scope>IDENTIFICATION</scope>
</reference>
<dbReference type="WBParaSite" id="ES5_v2.g10565.t1">
    <property type="protein sequence ID" value="ES5_v2.g10565.t1"/>
    <property type="gene ID" value="ES5_v2.g10565"/>
</dbReference>